<dbReference type="AlphaFoldDB" id="A0A9P6HP04"/>
<proteinExistence type="predicted"/>
<comment type="caution">
    <text evidence="1">The sequence shown here is derived from an EMBL/GenBank/DDBJ whole genome shotgun (WGS) entry which is preliminary data.</text>
</comment>
<gene>
    <name evidence="1" type="ORF">BJ322DRAFT_1017809</name>
</gene>
<accession>A0A9P6HP04</accession>
<evidence type="ECO:0000313" key="2">
    <source>
        <dbReference type="Proteomes" id="UP000736335"/>
    </source>
</evidence>
<dbReference type="Proteomes" id="UP000736335">
    <property type="component" value="Unassembled WGS sequence"/>
</dbReference>
<reference evidence="1" key="2">
    <citation type="submission" date="2020-11" db="EMBL/GenBank/DDBJ databases">
        <authorList>
            <consortium name="DOE Joint Genome Institute"/>
            <person name="Kuo A."/>
            <person name="Miyauchi S."/>
            <person name="Kiss E."/>
            <person name="Drula E."/>
            <person name="Kohler A."/>
            <person name="Sanchez-Garcia M."/>
            <person name="Andreopoulos B."/>
            <person name="Barry K.W."/>
            <person name="Bonito G."/>
            <person name="Buee M."/>
            <person name="Carver A."/>
            <person name="Chen C."/>
            <person name="Cichocki N."/>
            <person name="Clum A."/>
            <person name="Culley D."/>
            <person name="Crous P.W."/>
            <person name="Fauchery L."/>
            <person name="Girlanda M."/>
            <person name="Hayes R."/>
            <person name="Keri Z."/>
            <person name="Labutti K."/>
            <person name="Lipzen A."/>
            <person name="Lombard V."/>
            <person name="Magnuson J."/>
            <person name="Maillard F."/>
            <person name="Morin E."/>
            <person name="Murat C."/>
            <person name="Nolan M."/>
            <person name="Ohm R."/>
            <person name="Pangilinan J."/>
            <person name="Pereira M."/>
            <person name="Perotto S."/>
            <person name="Peter M."/>
            <person name="Riley R."/>
            <person name="Sitrit Y."/>
            <person name="Stielow B."/>
            <person name="Szollosi G."/>
            <person name="Zifcakova L."/>
            <person name="Stursova M."/>
            <person name="Spatafora J.W."/>
            <person name="Tedersoo L."/>
            <person name="Vaario L.-M."/>
            <person name="Yamada A."/>
            <person name="Yan M."/>
            <person name="Wang P."/>
            <person name="Xu J."/>
            <person name="Bruns T."/>
            <person name="Baldrian P."/>
            <person name="Vilgalys R."/>
            <person name="Henrissat B."/>
            <person name="Grigoriev I.V."/>
            <person name="Hibbett D."/>
            <person name="Nagy L.G."/>
            <person name="Martin F.M."/>
        </authorList>
    </citation>
    <scope>NUCLEOTIDE SEQUENCE</scope>
    <source>
        <strain evidence="1">UH-Tt-Lm1</strain>
    </source>
</reference>
<protein>
    <submittedName>
        <fullName evidence="1">Uncharacterized protein</fullName>
    </submittedName>
</protein>
<sequence length="214" mass="23454">MEGETLRWSSCIAGLYPNAALSVKADAVIVRSKVIKDETFGVQLSDCPWDVHSVHSNLGRRRTPTALEGQEHREMRELAPFYGGYSLIVIAHVHSSGLGNSEQERITPEMDARSVSPSRSLPGQTNAQLSPRATMVAAQVKEIHDRRETAAAVEKIMSRDVGNTTREIAAGLAWRQGEGLLKTRMFGISDENSEPESSGSEVICKLAEVIERLN</sequence>
<keyword evidence="2" id="KW-1185">Reference proteome</keyword>
<dbReference type="EMBL" id="WIUZ02000002">
    <property type="protein sequence ID" value="KAF9791275.1"/>
    <property type="molecule type" value="Genomic_DNA"/>
</dbReference>
<evidence type="ECO:0000313" key="1">
    <source>
        <dbReference type="EMBL" id="KAF9791275.1"/>
    </source>
</evidence>
<name>A0A9P6HP04_9AGAM</name>
<organism evidence="1 2">
    <name type="scientific">Thelephora terrestris</name>
    <dbReference type="NCBI Taxonomy" id="56493"/>
    <lineage>
        <taxon>Eukaryota</taxon>
        <taxon>Fungi</taxon>
        <taxon>Dikarya</taxon>
        <taxon>Basidiomycota</taxon>
        <taxon>Agaricomycotina</taxon>
        <taxon>Agaricomycetes</taxon>
        <taxon>Thelephorales</taxon>
        <taxon>Thelephoraceae</taxon>
        <taxon>Thelephora</taxon>
    </lineage>
</organism>
<reference evidence="1" key="1">
    <citation type="journal article" date="2020" name="Nat. Commun.">
        <title>Large-scale genome sequencing of mycorrhizal fungi provides insights into the early evolution of symbiotic traits.</title>
        <authorList>
            <person name="Miyauchi S."/>
            <person name="Kiss E."/>
            <person name="Kuo A."/>
            <person name="Drula E."/>
            <person name="Kohler A."/>
            <person name="Sanchez-Garcia M."/>
            <person name="Morin E."/>
            <person name="Andreopoulos B."/>
            <person name="Barry K.W."/>
            <person name="Bonito G."/>
            <person name="Buee M."/>
            <person name="Carver A."/>
            <person name="Chen C."/>
            <person name="Cichocki N."/>
            <person name="Clum A."/>
            <person name="Culley D."/>
            <person name="Crous P.W."/>
            <person name="Fauchery L."/>
            <person name="Girlanda M."/>
            <person name="Hayes R.D."/>
            <person name="Keri Z."/>
            <person name="LaButti K."/>
            <person name="Lipzen A."/>
            <person name="Lombard V."/>
            <person name="Magnuson J."/>
            <person name="Maillard F."/>
            <person name="Murat C."/>
            <person name="Nolan M."/>
            <person name="Ohm R.A."/>
            <person name="Pangilinan J."/>
            <person name="Pereira M.F."/>
            <person name="Perotto S."/>
            <person name="Peter M."/>
            <person name="Pfister S."/>
            <person name="Riley R."/>
            <person name="Sitrit Y."/>
            <person name="Stielow J.B."/>
            <person name="Szollosi G."/>
            <person name="Zifcakova L."/>
            <person name="Stursova M."/>
            <person name="Spatafora J.W."/>
            <person name="Tedersoo L."/>
            <person name="Vaario L.M."/>
            <person name="Yamada A."/>
            <person name="Yan M."/>
            <person name="Wang P."/>
            <person name="Xu J."/>
            <person name="Bruns T."/>
            <person name="Baldrian P."/>
            <person name="Vilgalys R."/>
            <person name="Dunand C."/>
            <person name="Henrissat B."/>
            <person name="Grigoriev I.V."/>
            <person name="Hibbett D."/>
            <person name="Nagy L.G."/>
            <person name="Martin F.M."/>
        </authorList>
    </citation>
    <scope>NUCLEOTIDE SEQUENCE</scope>
    <source>
        <strain evidence="1">UH-Tt-Lm1</strain>
    </source>
</reference>